<protein>
    <recommendedName>
        <fullName evidence="4">DUF2066 domain-containing protein</fullName>
    </recommendedName>
</protein>
<keyword evidence="1" id="KW-0732">Signal</keyword>
<dbReference type="InterPro" id="IPR021241">
    <property type="entry name" value="CsiV"/>
</dbReference>
<feature type="chain" id="PRO_5019100933" description="DUF2066 domain-containing protein" evidence="1">
    <location>
        <begin position="26"/>
        <end position="371"/>
    </location>
</feature>
<accession>A0A432ZMP2</accession>
<name>A0A432ZMP2_9GAMM</name>
<evidence type="ECO:0000313" key="2">
    <source>
        <dbReference type="EMBL" id="RUO79140.1"/>
    </source>
</evidence>
<proteinExistence type="predicted"/>
<organism evidence="2 3">
    <name type="scientific">Pseudidiomarina taiwanensis</name>
    <dbReference type="NCBI Taxonomy" id="337250"/>
    <lineage>
        <taxon>Bacteria</taxon>
        <taxon>Pseudomonadati</taxon>
        <taxon>Pseudomonadota</taxon>
        <taxon>Gammaproteobacteria</taxon>
        <taxon>Alteromonadales</taxon>
        <taxon>Idiomarinaceae</taxon>
        <taxon>Pseudidiomarina</taxon>
    </lineage>
</organism>
<gene>
    <name evidence="2" type="ORF">CWI83_01110</name>
</gene>
<evidence type="ECO:0000256" key="1">
    <source>
        <dbReference type="SAM" id="SignalP"/>
    </source>
</evidence>
<evidence type="ECO:0000313" key="3">
    <source>
        <dbReference type="Proteomes" id="UP000288279"/>
    </source>
</evidence>
<dbReference type="OrthoDB" id="5566524at2"/>
<dbReference type="EMBL" id="PIQG01000001">
    <property type="protein sequence ID" value="RUO79140.1"/>
    <property type="molecule type" value="Genomic_DNA"/>
</dbReference>
<sequence length="371" mass="41893">MTGPFRKTLLALTSLLTIHTSISHAADLPGEPADWRWFDVEVLVFKQSDESAANTEQFPYLLPTSADATAVDMLTSYYVPDITSYLHASPPCDFTSAWERGYLEPFEWLCHQPEEVDPYRLEPLYQPQAWLTAQATAPVSVIDGGTLDMRNTPQAFLLPETANELIELRQQLERRGTGTALLHMSYRQPVFGRDQNYQIRLFGGANLAFTAAESERLSRLEQASDELTAEPGSELFDELAQLFTQIEQANSPVFNSAVEQANQAKLSLDLAQDSDKPLWELDGTLHVYLVGNYLHIQNNLQLRQIETALPAELSLAMQAEQTLVGADSRQLIQTYLLTQLRRVISHETHYFDHPKFGVVVQIRRTELSARR</sequence>
<dbReference type="RefSeq" id="WP_126824540.1">
    <property type="nucleotide sequence ID" value="NZ_PIQG01000001.1"/>
</dbReference>
<keyword evidence="3" id="KW-1185">Reference proteome</keyword>
<dbReference type="AlphaFoldDB" id="A0A432ZMP2"/>
<comment type="caution">
    <text evidence="2">The sequence shown here is derived from an EMBL/GenBank/DDBJ whole genome shotgun (WGS) entry which is preliminary data.</text>
</comment>
<reference evidence="2 3" key="1">
    <citation type="journal article" date="2011" name="Front. Microbiol.">
        <title>Genomic signatures of strain selection and enhancement in Bacillus atrophaeus var. globigii, a historical biowarfare simulant.</title>
        <authorList>
            <person name="Gibbons H.S."/>
            <person name="Broomall S.M."/>
            <person name="McNew L.A."/>
            <person name="Daligault H."/>
            <person name="Chapman C."/>
            <person name="Bruce D."/>
            <person name="Karavis M."/>
            <person name="Krepps M."/>
            <person name="McGregor P.A."/>
            <person name="Hong C."/>
            <person name="Park K.H."/>
            <person name="Akmal A."/>
            <person name="Feldman A."/>
            <person name="Lin J.S."/>
            <person name="Chang W.E."/>
            <person name="Higgs B.W."/>
            <person name="Demirev P."/>
            <person name="Lindquist J."/>
            <person name="Liem A."/>
            <person name="Fochler E."/>
            <person name="Read T.D."/>
            <person name="Tapia R."/>
            <person name="Johnson S."/>
            <person name="Bishop-Lilly K.A."/>
            <person name="Detter C."/>
            <person name="Han C."/>
            <person name="Sozhamannan S."/>
            <person name="Rosenzweig C.N."/>
            <person name="Skowronski E.W."/>
        </authorList>
    </citation>
    <scope>NUCLEOTIDE SEQUENCE [LARGE SCALE GENOMIC DNA]</scope>
    <source>
        <strain evidence="2 3">PIT1</strain>
    </source>
</reference>
<dbReference type="Pfam" id="PF10972">
    <property type="entry name" value="CsiV"/>
    <property type="match status" value="1"/>
</dbReference>
<evidence type="ECO:0008006" key="4">
    <source>
        <dbReference type="Google" id="ProtNLM"/>
    </source>
</evidence>
<feature type="signal peptide" evidence="1">
    <location>
        <begin position="1"/>
        <end position="25"/>
    </location>
</feature>
<dbReference type="Proteomes" id="UP000288279">
    <property type="component" value="Unassembled WGS sequence"/>
</dbReference>